<dbReference type="AlphaFoldDB" id="A0A1I0ECR4"/>
<dbReference type="PANTHER" id="PTHR33755:SF7">
    <property type="entry name" value="TOXIN MODULE OF TOXIN-ANTITOXIN SYSTEM RELE_STBE FAMILY"/>
    <property type="match status" value="1"/>
</dbReference>
<dbReference type="EMBL" id="FOIA01000026">
    <property type="protein sequence ID" value="SET43078.1"/>
    <property type="molecule type" value="Genomic_DNA"/>
</dbReference>
<dbReference type="InterPro" id="IPR051803">
    <property type="entry name" value="TA_system_RelE-like_toxin"/>
</dbReference>
<keyword evidence="2" id="KW-1277">Toxin-antitoxin system</keyword>
<organism evidence="3 4">
    <name type="scientific">Nitrosomonas marina</name>
    <dbReference type="NCBI Taxonomy" id="917"/>
    <lineage>
        <taxon>Bacteria</taxon>
        <taxon>Pseudomonadati</taxon>
        <taxon>Pseudomonadota</taxon>
        <taxon>Betaproteobacteria</taxon>
        <taxon>Nitrosomonadales</taxon>
        <taxon>Nitrosomonadaceae</taxon>
        <taxon>Nitrosomonas</taxon>
    </lineage>
</organism>
<dbReference type="Proteomes" id="UP000199345">
    <property type="component" value="Unassembled WGS sequence"/>
</dbReference>
<dbReference type="Gene3D" id="3.30.2310.20">
    <property type="entry name" value="RelE-like"/>
    <property type="match status" value="1"/>
</dbReference>
<dbReference type="OrthoDB" id="121597at2"/>
<sequence>MKIEFTIDSINDLLRLRKFIEEKNPIAAKRIARELLNGVKKLKAFPKIGLPVLRAQDPENIRDLFIGHYTVRYLITNKVIYILRIWHGKEIEKDL</sequence>
<evidence type="ECO:0000313" key="3">
    <source>
        <dbReference type="EMBL" id="SET43078.1"/>
    </source>
</evidence>
<dbReference type="PANTHER" id="PTHR33755">
    <property type="entry name" value="TOXIN PARE1-RELATED"/>
    <property type="match status" value="1"/>
</dbReference>
<proteinExistence type="inferred from homology"/>
<keyword evidence="4" id="KW-1185">Reference proteome</keyword>
<evidence type="ECO:0000313" key="4">
    <source>
        <dbReference type="Proteomes" id="UP000199345"/>
    </source>
</evidence>
<gene>
    <name evidence="3" type="ORF">SAMN05216326_12638</name>
</gene>
<dbReference type="RefSeq" id="WP_090660110.1">
    <property type="nucleotide sequence ID" value="NZ_FOIA01000026.1"/>
</dbReference>
<dbReference type="Pfam" id="PF05016">
    <property type="entry name" value="ParE_toxin"/>
    <property type="match status" value="1"/>
</dbReference>
<dbReference type="InterPro" id="IPR035093">
    <property type="entry name" value="RelE/ParE_toxin_dom_sf"/>
</dbReference>
<protein>
    <submittedName>
        <fullName evidence="3">Plasmid stabilization system protein ParE</fullName>
    </submittedName>
</protein>
<reference evidence="4" key="1">
    <citation type="submission" date="2016-10" db="EMBL/GenBank/DDBJ databases">
        <authorList>
            <person name="Varghese N."/>
            <person name="Submissions S."/>
        </authorList>
    </citation>
    <scope>NUCLEOTIDE SEQUENCE [LARGE SCALE GENOMIC DNA]</scope>
    <source>
        <strain evidence="4">Nm71</strain>
    </source>
</reference>
<dbReference type="InterPro" id="IPR007712">
    <property type="entry name" value="RelE/ParE_toxin"/>
</dbReference>
<accession>A0A1I0ECR4</accession>
<evidence type="ECO:0000256" key="1">
    <source>
        <dbReference type="ARBA" id="ARBA00006226"/>
    </source>
</evidence>
<name>A0A1I0ECR4_9PROT</name>
<evidence type="ECO:0000256" key="2">
    <source>
        <dbReference type="ARBA" id="ARBA00022649"/>
    </source>
</evidence>
<comment type="similarity">
    <text evidence="1">Belongs to the RelE toxin family.</text>
</comment>